<evidence type="ECO:0000313" key="2">
    <source>
        <dbReference type="Proteomes" id="UP000728032"/>
    </source>
</evidence>
<dbReference type="InterPro" id="IPR027193">
    <property type="entry name" value="Noc4"/>
</dbReference>
<name>A0A7R9MLF2_9ACAR</name>
<protein>
    <submittedName>
        <fullName evidence="1">Uncharacterized protein</fullName>
    </submittedName>
</protein>
<dbReference type="GO" id="GO:0030692">
    <property type="term" value="C:Noc4p-Nop14p complex"/>
    <property type="evidence" value="ECO:0007669"/>
    <property type="project" value="TreeGrafter"/>
</dbReference>
<feature type="non-terminal residue" evidence="1">
    <location>
        <position position="1"/>
    </location>
</feature>
<gene>
    <name evidence="1" type="ORF">ONB1V03_LOCUS18806</name>
</gene>
<dbReference type="OrthoDB" id="10263185at2759"/>
<dbReference type="EMBL" id="OC941750">
    <property type="protein sequence ID" value="CAD7662246.1"/>
    <property type="molecule type" value="Genomic_DNA"/>
</dbReference>
<dbReference type="Proteomes" id="UP000728032">
    <property type="component" value="Unassembled WGS sequence"/>
</dbReference>
<dbReference type="EMBL" id="CAJPVJ010026925">
    <property type="protein sequence ID" value="CAG2179382.1"/>
    <property type="molecule type" value="Genomic_DNA"/>
</dbReference>
<dbReference type="GO" id="GO:0032040">
    <property type="term" value="C:small-subunit processome"/>
    <property type="evidence" value="ECO:0007669"/>
    <property type="project" value="TreeGrafter"/>
</dbReference>
<dbReference type="PANTHER" id="PTHR12455:SF0">
    <property type="entry name" value="NUCLEOLAR COMPLEX PROTEIN 4 HOMOLOG"/>
    <property type="match status" value="1"/>
</dbReference>
<keyword evidence="2" id="KW-1185">Reference proteome</keyword>
<dbReference type="PANTHER" id="PTHR12455">
    <property type="entry name" value="NUCLEOLAR COMPLEX PROTEIN 4"/>
    <property type="match status" value="1"/>
</dbReference>
<evidence type="ECO:0000313" key="1">
    <source>
        <dbReference type="EMBL" id="CAD7662246.1"/>
    </source>
</evidence>
<dbReference type="AlphaFoldDB" id="A0A7R9MLF2"/>
<dbReference type="GO" id="GO:0042254">
    <property type="term" value="P:ribosome biogenesis"/>
    <property type="evidence" value="ECO:0007669"/>
    <property type="project" value="InterPro"/>
</dbReference>
<reference evidence="1" key="1">
    <citation type="submission" date="2020-11" db="EMBL/GenBank/DDBJ databases">
        <authorList>
            <person name="Tran Van P."/>
        </authorList>
    </citation>
    <scope>NUCLEOTIDE SEQUENCE</scope>
</reference>
<proteinExistence type="predicted"/>
<sequence length="188" mass="21486">MATDSDNKLRQIEDIKHKTQAVIDDRKNVNNLVDVLTVLTDDLDQTRGDSGDKCSPLMVDTIIRSLNKIFIRYIHTKELVISDGDTDANLTYKKWLTGVYDRTNDTLLRLIGDNRYSKATQKLALNSLMKCVAEEGKYPFRTDIPTDRKDTFAADLLNDICRQLVSATADNRQLIANYIENYLEFDDC</sequence>
<organism evidence="1">
    <name type="scientific">Oppiella nova</name>
    <dbReference type="NCBI Taxonomy" id="334625"/>
    <lineage>
        <taxon>Eukaryota</taxon>
        <taxon>Metazoa</taxon>
        <taxon>Ecdysozoa</taxon>
        <taxon>Arthropoda</taxon>
        <taxon>Chelicerata</taxon>
        <taxon>Arachnida</taxon>
        <taxon>Acari</taxon>
        <taxon>Acariformes</taxon>
        <taxon>Sarcoptiformes</taxon>
        <taxon>Oribatida</taxon>
        <taxon>Brachypylina</taxon>
        <taxon>Oppioidea</taxon>
        <taxon>Oppiidae</taxon>
        <taxon>Oppiella</taxon>
    </lineage>
</organism>
<accession>A0A7R9MLF2</accession>